<reference evidence="1 2" key="1">
    <citation type="submission" date="2016-10" db="EMBL/GenBank/DDBJ databases">
        <authorList>
            <person name="de Groot N.N."/>
        </authorList>
    </citation>
    <scope>NUCLEOTIDE SEQUENCE [LARGE SCALE GENOMIC DNA]</scope>
    <source>
        <strain evidence="1 2">DSM 23310</strain>
    </source>
</reference>
<dbReference type="EMBL" id="FNNG01000019">
    <property type="protein sequence ID" value="SDX77283.1"/>
    <property type="molecule type" value="Genomic_DNA"/>
</dbReference>
<sequence length="57" mass="6724">MEDIRIIHQFEEDNKKYILAESTNINIGVDDFAFRKGKDYCTLICDLDKKSIRNITK</sequence>
<evidence type="ECO:0000313" key="2">
    <source>
        <dbReference type="Proteomes" id="UP000198828"/>
    </source>
</evidence>
<dbReference type="Proteomes" id="UP000198828">
    <property type="component" value="Unassembled WGS sequence"/>
</dbReference>
<organism evidence="1 2">
    <name type="scientific">Tepidimicrobium xylanilyticum</name>
    <dbReference type="NCBI Taxonomy" id="1123352"/>
    <lineage>
        <taxon>Bacteria</taxon>
        <taxon>Bacillati</taxon>
        <taxon>Bacillota</taxon>
        <taxon>Tissierellia</taxon>
        <taxon>Tissierellales</taxon>
        <taxon>Tepidimicrobiaceae</taxon>
        <taxon>Tepidimicrobium</taxon>
    </lineage>
</organism>
<evidence type="ECO:0008006" key="3">
    <source>
        <dbReference type="Google" id="ProtNLM"/>
    </source>
</evidence>
<gene>
    <name evidence="1" type="ORF">SAMN05660923_02909</name>
</gene>
<dbReference type="AlphaFoldDB" id="A0A1H3EEW8"/>
<dbReference type="RefSeq" id="WP_159428714.1">
    <property type="nucleotide sequence ID" value="NZ_BSYN01000003.1"/>
</dbReference>
<accession>A0A1H3EEW8</accession>
<name>A0A1H3EEW8_9FIRM</name>
<protein>
    <recommendedName>
        <fullName evidence="3">Transposase</fullName>
    </recommendedName>
</protein>
<dbReference type="OrthoDB" id="1698950at2"/>
<proteinExistence type="predicted"/>
<evidence type="ECO:0000313" key="1">
    <source>
        <dbReference type="EMBL" id="SDX77283.1"/>
    </source>
</evidence>
<keyword evidence="2" id="KW-1185">Reference proteome</keyword>